<name>A0A133YGN2_9FIRM</name>
<keyword evidence="6" id="KW-0547">Nucleotide-binding</keyword>
<dbReference type="NCBIfam" id="TIGR00746">
    <property type="entry name" value="arcC"/>
    <property type="match status" value="1"/>
</dbReference>
<dbReference type="PANTHER" id="PTHR30409">
    <property type="entry name" value="CARBAMATE KINASE"/>
    <property type="match status" value="1"/>
</dbReference>
<dbReference type="InterPro" id="IPR003964">
    <property type="entry name" value="Carb_kinase"/>
</dbReference>
<dbReference type="Pfam" id="PF00696">
    <property type="entry name" value="AA_kinase"/>
    <property type="match status" value="1"/>
</dbReference>
<evidence type="ECO:0000256" key="7">
    <source>
        <dbReference type="ARBA" id="ARBA00022777"/>
    </source>
</evidence>
<evidence type="ECO:0000256" key="4">
    <source>
        <dbReference type="ARBA" id="ARBA00022503"/>
    </source>
</evidence>
<evidence type="ECO:0000256" key="9">
    <source>
        <dbReference type="ARBA" id="ARBA00048467"/>
    </source>
</evidence>
<evidence type="ECO:0000256" key="10">
    <source>
        <dbReference type="NCBIfam" id="TIGR00746"/>
    </source>
</evidence>
<evidence type="ECO:0000256" key="11">
    <source>
        <dbReference type="PIRNR" id="PIRNR000723"/>
    </source>
</evidence>
<dbReference type="GO" id="GO:0005524">
    <property type="term" value="F:ATP binding"/>
    <property type="evidence" value="ECO:0007669"/>
    <property type="project" value="UniProtKB-KW"/>
</dbReference>
<dbReference type="EMBL" id="LSCV01000003">
    <property type="protein sequence ID" value="KXB42353.1"/>
    <property type="molecule type" value="Genomic_DNA"/>
</dbReference>
<comment type="similarity">
    <text evidence="2 11">Belongs to the carbamate kinase family.</text>
</comment>
<dbReference type="Gene3D" id="3.40.1160.10">
    <property type="entry name" value="Acetylglutamate kinase-like"/>
    <property type="match status" value="1"/>
</dbReference>
<dbReference type="FunFam" id="3.40.1160.10:FF:000007">
    <property type="entry name" value="Carbamate kinase"/>
    <property type="match status" value="1"/>
</dbReference>
<dbReference type="GO" id="GO:0019546">
    <property type="term" value="P:L-arginine deiminase pathway"/>
    <property type="evidence" value="ECO:0007669"/>
    <property type="project" value="TreeGrafter"/>
</dbReference>
<proteinExistence type="inferred from homology"/>
<dbReference type="InterPro" id="IPR023000">
    <property type="entry name" value="Shikimate_kinase_CS"/>
</dbReference>
<comment type="pathway">
    <text evidence="1">Metabolic intermediate metabolism; carbamoyl phosphate degradation; CO(2) and NH(3) from carbamoyl phosphate: step 1/1.</text>
</comment>
<keyword evidence="7 11" id="KW-0418">Kinase</keyword>
<dbReference type="OrthoDB" id="9766717at2"/>
<evidence type="ECO:0000256" key="1">
    <source>
        <dbReference type="ARBA" id="ARBA00005118"/>
    </source>
</evidence>
<evidence type="ECO:0000256" key="2">
    <source>
        <dbReference type="ARBA" id="ARBA00011066"/>
    </source>
</evidence>
<protein>
    <recommendedName>
        <fullName evidence="3 10">Carbamate kinase</fullName>
    </recommendedName>
</protein>
<keyword evidence="14" id="KW-1185">Reference proteome</keyword>
<dbReference type="PRINTS" id="PR01469">
    <property type="entry name" value="CARBMTKINASE"/>
</dbReference>
<dbReference type="InterPro" id="IPR001048">
    <property type="entry name" value="Asp/Glu/Uridylate_kinase"/>
</dbReference>
<dbReference type="CDD" id="cd04235">
    <property type="entry name" value="AAK_CK"/>
    <property type="match status" value="1"/>
</dbReference>
<comment type="catalytic activity">
    <reaction evidence="9">
        <text>hydrogencarbonate + NH4(+) + ATP = carbamoyl phosphate + ADP + H2O + H(+)</text>
        <dbReference type="Rhea" id="RHEA:10152"/>
        <dbReference type="ChEBI" id="CHEBI:15377"/>
        <dbReference type="ChEBI" id="CHEBI:15378"/>
        <dbReference type="ChEBI" id="CHEBI:17544"/>
        <dbReference type="ChEBI" id="CHEBI:28938"/>
        <dbReference type="ChEBI" id="CHEBI:30616"/>
        <dbReference type="ChEBI" id="CHEBI:58228"/>
        <dbReference type="ChEBI" id="CHEBI:456216"/>
        <dbReference type="EC" id="2.7.2.2"/>
    </reaction>
</comment>
<dbReference type="GO" id="GO:0005829">
    <property type="term" value="C:cytosol"/>
    <property type="evidence" value="ECO:0007669"/>
    <property type="project" value="TreeGrafter"/>
</dbReference>
<dbReference type="InterPro" id="IPR036393">
    <property type="entry name" value="AceGlu_kinase-like_sf"/>
</dbReference>
<dbReference type="Proteomes" id="UP000070080">
    <property type="component" value="Unassembled WGS sequence"/>
</dbReference>
<gene>
    <name evidence="13" type="ORF">HMPREF1872_00336</name>
</gene>
<dbReference type="PATRIC" id="fig|1497955.3.peg.318"/>
<comment type="caution">
    <text evidence="13">The sequence shown here is derived from an EMBL/GenBank/DDBJ whole genome shotgun (WGS) entry which is preliminary data.</text>
</comment>
<evidence type="ECO:0000313" key="14">
    <source>
        <dbReference type="Proteomes" id="UP000070080"/>
    </source>
</evidence>
<keyword evidence="8" id="KW-0067">ATP-binding</keyword>
<evidence type="ECO:0000256" key="5">
    <source>
        <dbReference type="ARBA" id="ARBA00022679"/>
    </source>
</evidence>
<dbReference type="PANTHER" id="PTHR30409:SF1">
    <property type="entry name" value="CARBAMATE KINASE-RELATED"/>
    <property type="match status" value="1"/>
</dbReference>
<dbReference type="RefSeq" id="WP_066713099.1">
    <property type="nucleotide sequence ID" value="NZ_CP118869.1"/>
</dbReference>
<evidence type="ECO:0000256" key="6">
    <source>
        <dbReference type="ARBA" id="ARBA00022741"/>
    </source>
</evidence>
<reference evidence="14" key="1">
    <citation type="submission" date="2016-01" db="EMBL/GenBank/DDBJ databases">
        <authorList>
            <person name="Mitreva M."/>
            <person name="Pepin K.H."/>
            <person name="Mihindukulasuriya K.A."/>
            <person name="Fulton R."/>
            <person name="Fronick C."/>
            <person name="O'Laughlin M."/>
            <person name="Miner T."/>
            <person name="Herter B."/>
            <person name="Rosa B.A."/>
            <person name="Cordes M."/>
            <person name="Tomlinson C."/>
            <person name="Wollam A."/>
            <person name="Palsikar V.B."/>
            <person name="Mardis E.R."/>
            <person name="Wilson R.K."/>
        </authorList>
    </citation>
    <scope>NUCLEOTIDE SEQUENCE [LARGE SCALE GENOMIC DNA]</scope>
    <source>
        <strain evidence="14">KA00274</strain>
    </source>
</reference>
<feature type="domain" description="Aspartate/glutamate/uridylate kinase" evidence="12">
    <location>
        <begin position="3"/>
        <end position="290"/>
    </location>
</feature>
<dbReference type="PIRSF" id="PIRSF000723">
    <property type="entry name" value="Carbamate_kin"/>
    <property type="match status" value="1"/>
</dbReference>
<dbReference type="UniPathway" id="UPA00996">
    <property type="reaction ID" value="UER00366"/>
</dbReference>
<organism evidence="13 14">
    <name type="scientific">Amygdalobacter nucleatus</name>
    <dbReference type="NCBI Taxonomy" id="3029274"/>
    <lineage>
        <taxon>Bacteria</taxon>
        <taxon>Bacillati</taxon>
        <taxon>Bacillota</taxon>
        <taxon>Clostridia</taxon>
        <taxon>Eubacteriales</taxon>
        <taxon>Oscillospiraceae</taxon>
        <taxon>Amygdalobacter</taxon>
    </lineage>
</organism>
<dbReference type="AlphaFoldDB" id="A0A133YGN2"/>
<evidence type="ECO:0000256" key="3">
    <source>
        <dbReference type="ARBA" id="ARBA00013070"/>
    </source>
</evidence>
<dbReference type="PROSITE" id="PS01128">
    <property type="entry name" value="SHIKIMATE_KINASE"/>
    <property type="match status" value="1"/>
</dbReference>
<dbReference type="SUPFAM" id="SSF53633">
    <property type="entry name" value="Carbamate kinase-like"/>
    <property type="match status" value="1"/>
</dbReference>
<evidence type="ECO:0000256" key="8">
    <source>
        <dbReference type="ARBA" id="ARBA00022840"/>
    </source>
</evidence>
<evidence type="ECO:0000313" key="13">
    <source>
        <dbReference type="EMBL" id="KXB42353.1"/>
    </source>
</evidence>
<dbReference type="STRING" id="1497955.HMPREF1872_00336"/>
<sequence length="308" mass="33157">MARIVVALGGNALGQSPEEQLRAVQKAASAIVDLAEAGNDLIIAHGNGPQVGMIKLGMDSGHKHEAKVPYAALKECGAMSQGYIGYHLQQAIQNEYAQRNINRPVATVVTQVEVDKNDPAFQNPTKPVGNFYTKEEAEQMQAKGLTFIEDAGRGYRQVVPSPMPKRIVELDVIRQLSASGILVIAVGGGGVPVVRENGKYVGIDAVIDKDNSSAKLADELNADQLIILTAVEKVAINFNKPNQQDLSEMTVKQAEQYIKEGQFAKGSMLPKVQACLDFVHKKAGREAIITSLFTAKEAIQGLNGTRIK</sequence>
<dbReference type="NCBIfam" id="NF009007">
    <property type="entry name" value="PRK12352.1"/>
    <property type="match status" value="1"/>
</dbReference>
<dbReference type="GO" id="GO:0008804">
    <property type="term" value="F:carbamate kinase activity"/>
    <property type="evidence" value="ECO:0007669"/>
    <property type="project" value="UniProtKB-UniRule"/>
</dbReference>
<accession>A0A133YGN2</accession>
<keyword evidence="4" id="KW-0056">Arginine metabolism</keyword>
<keyword evidence="5 11" id="KW-0808">Transferase</keyword>
<evidence type="ECO:0000259" key="12">
    <source>
        <dbReference type="Pfam" id="PF00696"/>
    </source>
</evidence>